<dbReference type="InterPro" id="IPR015421">
    <property type="entry name" value="PyrdxlP-dep_Trfase_major"/>
</dbReference>
<keyword evidence="3" id="KW-1185">Reference proteome</keyword>
<dbReference type="PANTHER" id="PTHR14237:SF62">
    <property type="entry name" value="AMINOTRANSFERASE CLASS V DOMAIN-CONTAINING PROTEIN"/>
    <property type="match status" value="1"/>
</dbReference>
<proteinExistence type="predicted"/>
<dbReference type="AlphaFoldDB" id="A0AAV7ER25"/>
<dbReference type="Proteomes" id="UP000825729">
    <property type="component" value="Unassembled WGS sequence"/>
</dbReference>
<gene>
    <name evidence="2" type="ORF">H6P81_010057</name>
</gene>
<evidence type="ECO:0000313" key="3">
    <source>
        <dbReference type="Proteomes" id="UP000825729"/>
    </source>
</evidence>
<feature type="domain" description="Aminotransferase class V" evidence="1">
    <location>
        <begin position="179"/>
        <end position="535"/>
    </location>
</feature>
<dbReference type="Gene3D" id="3.40.640.10">
    <property type="entry name" value="Type I PLP-dependent aspartate aminotransferase-like (Major domain)"/>
    <property type="match status" value="1"/>
</dbReference>
<accession>A0AAV7ER25</accession>
<dbReference type="PANTHER" id="PTHR14237">
    <property type="entry name" value="MOLYBDOPTERIN COFACTOR SULFURASE MOSC"/>
    <property type="match status" value="1"/>
</dbReference>
<organism evidence="2 3">
    <name type="scientific">Aristolochia fimbriata</name>
    <name type="common">White veined hardy Dutchman's pipe vine</name>
    <dbReference type="NCBI Taxonomy" id="158543"/>
    <lineage>
        <taxon>Eukaryota</taxon>
        <taxon>Viridiplantae</taxon>
        <taxon>Streptophyta</taxon>
        <taxon>Embryophyta</taxon>
        <taxon>Tracheophyta</taxon>
        <taxon>Spermatophyta</taxon>
        <taxon>Magnoliopsida</taxon>
        <taxon>Magnoliidae</taxon>
        <taxon>Piperales</taxon>
        <taxon>Aristolochiaceae</taxon>
        <taxon>Aristolochia</taxon>
    </lineage>
</organism>
<dbReference type="Pfam" id="PF00266">
    <property type="entry name" value="Aminotran_5"/>
    <property type="match status" value="1"/>
</dbReference>
<dbReference type="InterPro" id="IPR015424">
    <property type="entry name" value="PyrdxlP-dep_Trfase"/>
</dbReference>
<protein>
    <recommendedName>
        <fullName evidence="1">Aminotransferase class V domain-containing protein</fullName>
    </recommendedName>
</protein>
<dbReference type="InterPro" id="IPR015422">
    <property type="entry name" value="PyrdxlP-dep_Trfase_small"/>
</dbReference>
<dbReference type="Gene3D" id="3.90.1150.10">
    <property type="entry name" value="Aspartate Aminotransferase, domain 1"/>
    <property type="match status" value="1"/>
</dbReference>
<dbReference type="SUPFAM" id="SSF53383">
    <property type="entry name" value="PLP-dependent transferases"/>
    <property type="match status" value="1"/>
</dbReference>
<evidence type="ECO:0000259" key="1">
    <source>
        <dbReference type="Pfam" id="PF00266"/>
    </source>
</evidence>
<dbReference type="InterPro" id="IPR000192">
    <property type="entry name" value="Aminotrans_V_dom"/>
</dbReference>
<sequence>MFSKISTFRQRIQKQRHKSSTPIGSHYPGNEDVRSVRSIQTFFLPKSPLSDQFAYGTSTSPAASQASVDSSILSSATFPDDPHRSSSVQVDEIDTRNHELLPYQDAEELFLEEHEGYFAHLWIDKVRKDQYPKLDLQKLVYLDYATAPLYSRYQVEKHMKFLLQDAEPWASRINSTNNSLPQDADYINATSNRLLNLFNTTEKDYTIIFTPDLSSTYRLFAEMHPFHKGTVLLVNEDNHEYIHDITCFAQRSGSKILSSLLRNRDFCIQSSEMHRLLVRRGWTGLGRGLLVYPAQSHFSGVRHSLNWIIEAQQNGWKVCLDVSICVPCIEIDLSLYQPEFVIGSLFHVTGYPSGVGFLFVKRNSHSVCREKETNHLKIAEVPENGRTVRTVGESEGLATQTFAALCFGLEHLETLGTAYIQTRVDSLMSWLIDTLKSLRHKVEQKPLLKIYGPLDAKHRGSILVFDVLDSTGNALSAGLVRRVAERSNIILGIGRLSNSNLAFPSNKKLERKTTMKTVVRLSLGPVSTFEDVYRLAQFLACFRNEDYISAEALGYVEEYTDDC</sequence>
<evidence type="ECO:0000313" key="2">
    <source>
        <dbReference type="EMBL" id="KAG9450092.1"/>
    </source>
</evidence>
<dbReference type="EMBL" id="JAINDJ010000004">
    <property type="protein sequence ID" value="KAG9450092.1"/>
    <property type="molecule type" value="Genomic_DNA"/>
</dbReference>
<reference evidence="2 3" key="1">
    <citation type="submission" date="2021-07" db="EMBL/GenBank/DDBJ databases">
        <title>The Aristolochia fimbriata genome: insights into angiosperm evolution, floral development and chemical biosynthesis.</title>
        <authorList>
            <person name="Jiao Y."/>
        </authorList>
    </citation>
    <scope>NUCLEOTIDE SEQUENCE [LARGE SCALE GENOMIC DNA]</scope>
    <source>
        <strain evidence="2">IBCAS-2021</strain>
        <tissue evidence="2">Leaf</tissue>
    </source>
</reference>
<comment type="caution">
    <text evidence="2">The sequence shown here is derived from an EMBL/GenBank/DDBJ whole genome shotgun (WGS) entry which is preliminary data.</text>
</comment>
<name>A0AAV7ER25_ARIFI</name>